<sequence>MDQPAGTVTGRKAWDNFGFFVENRAALVRYAAAITGDAAQAEDIVQDAWGRFTGSAQQQTIDDPKRFLYRIVRNLALDSRRRRALEGRLFADDGGEDLHQIASDQPSAQAQVEAADELARVLDTVAGLPDRTRRAFLLNRVEGLTLVEVGARLGLSKSVAHELVATALERCRKALGRGR</sequence>
<evidence type="ECO:0000313" key="9">
    <source>
        <dbReference type="Proteomes" id="UP000236327"/>
    </source>
</evidence>
<dbReference type="CDD" id="cd06171">
    <property type="entry name" value="Sigma70_r4"/>
    <property type="match status" value="1"/>
</dbReference>
<evidence type="ECO:0000256" key="4">
    <source>
        <dbReference type="ARBA" id="ARBA00023125"/>
    </source>
</evidence>
<feature type="domain" description="RNA polymerase sigma-70 region 4" evidence="7">
    <location>
        <begin position="126"/>
        <end position="173"/>
    </location>
</feature>
<dbReference type="PANTHER" id="PTHR43133:SF63">
    <property type="entry name" value="RNA POLYMERASE SIGMA FACTOR FECI-RELATED"/>
    <property type="match status" value="1"/>
</dbReference>
<dbReference type="Pfam" id="PF04542">
    <property type="entry name" value="Sigma70_r2"/>
    <property type="match status" value="1"/>
</dbReference>
<dbReference type="SUPFAM" id="SSF88659">
    <property type="entry name" value="Sigma3 and sigma4 domains of RNA polymerase sigma factors"/>
    <property type="match status" value="1"/>
</dbReference>
<keyword evidence="9" id="KW-1185">Reference proteome</keyword>
<dbReference type="InterPro" id="IPR013324">
    <property type="entry name" value="RNA_pol_sigma_r3/r4-like"/>
</dbReference>
<name>A0A2K2G3C6_9SPHN</name>
<dbReference type="InterPro" id="IPR014284">
    <property type="entry name" value="RNA_pol_sigma-70_dom"/>
</dbReference>
<evidence type="ECO:0008006" key="10">
    <source>
        <dbReference type="Google" id="ProtNLM"/>
    </source>
</evidence>
<dbReference type="InterPro" id="IPR013325">
    <property type="entry name" value="RNA_pol_sigma_r2"/>
</dbReference>
<evidence type="ECO:0000256" key="5">
    <source>
        <dbReference type="ARBA" id="ARBA00023163"/>
    </source>
</evidence>
<evidence type="ECO:0000259" key="7">
    <source>
        <dbReference type="Pfam" id="PF04545"/>
    </source>
</evidence>
<dbReference type="AlphaFoldDB" id="A0A2K2G3C6"/>
<keyword evidence="4" id="KW-0238">DNA-binding</keyword>
<keyword evidence="5" id="KW-0804">Transcription</keyword>
<dbReference type="RefSeq" id="WP_103095334.1">
    <property type="nucleotide sequence ID" value="NZ_LYMM01000025.1"/>
</dbReference>
<comment type="similarity">
    <text evidence="1">Belongs to the sigma-70 factor family. ECF subfamily.</text>
</comment>
<dbReference type="InterPro" id="IPR007630">
    <property type="entry name" value="RNA_pol_sigma70_r4"/>
</dbReference>
<evidence type="ECO:0000259" key="6">
    <source>
        <dbReference type="Pfam" id="PF04542"/>
    </source>
</evidence>
<organism evidence="8 9">
    <name type="scientific">Novosphingobium guangzhouense</name>
    <dbReference type="NCBI Taxonomy" id="1850347"/>
    <lineage>
        <taxon>Bacteria</taxon>
        <taxon>Pseudomonadati</taxon>
        <taxon>Pseudomonadota</taxon>
        <taxon>Alphaproteobacteria</taxon>
        <taxon>Sphingomonadales</taxon>
        <taxon>Sphingomonadaceae</taxon>
        <taxon>Novosphingobium</taxon>
    </lineage>
</organism>
<gene>
    <name evidence="8" type="ORF">A8V01_16365</name>
</gene>
<dbReference type="InterPro" id="IPR036388">
    <property type="entry name" value="WH-like_DNA-bd_sf"/>
</dbReference>
<evidence type="ECO:0000256" key="3">
    <source>
        <dbReference type="ARBA" id="ARBA00023082"/>
    </source>
</evidence>
<dbReference type="InterPro" id="IPR007627">
    <property type="entry name" value="RNA_pol_sigma70_r2"/>
</dbReference>
<comment type="caution">
    <text evidence="8">The sequence shown here is derived from an EMBL/GenBank/DDBJ whole genome shotgun (WGS) entry which is preliminary data.</text>
</comment>
<dbReference type="NCBIfam" id="TIGR02937">
    <property type="entry name" value="sigma70-ECF"/>
    <property type="match status" value="1"/>
</dbReference>
<dbReference type="Proteomes" id="UP000236327">
    <property type="component" value="Unassembled WGS sequence"/>
</dbReference>
<dbReference type="Pfam" id="PF04545">
    <property type="entry name" value="Sigma70_r4"/>
    <property type="match status" value="1"/>
</dbReference>
<accession>A0A2K2G3C6</accession>
<dbReference type="OrthoDB" id="9794372at2"/>
<dbReference type="SUPFAM" id="SSF88946">
    <property type="entry name" value="Sigma2 domain of RNA polymerase sigma factors"/>
    <property type="match status" value="1"/>
</dbReference>
<dbReference type="GO" id="GO:0006352">
    <property type="term" value="P:DNA-templated transcription initiation"/>
    <property type="evidence" value="ECO:0007669"/>
    <property type="project" value="InterPro"/>
</dbReference>
<dbReference type="GO" id="GO:0016987">
    <property type="term" value="F:sigma factor activity"/>
    <property type="evidence" value="ECO:0007669"/>
    <property type="project" value="UniProtKB-KW"/>
</dbReference>
<keyword evidence="3" id="KW-0731">Sigma factor</keyword>
<dbReference type="EMBL" id="LYMM01000025">
    <property type="protein sequence ID" value="PNU05543.1"/>
    <property type="molecule type" value="Genomic_DNA"/>
</dbReference>
<dbReference type="GO" id="GO:0003677">
    <property type="term" value="F:DNA binding"/>
    <property type="evidence" value="ECO:0007669"/>
    <property type="project" value="UniProtKB-KW"/>
</dbReference>
<evidence type="ECO:0000256" key="1">
    <source>
        <dbReference type="ARBA" id="ARBA00010641"/>
    </source>
</evidence>
<proteinExistence type="inferred from homology"/>
<feature type="domain" description="RNA polymerase sigma-70 region 2" evidence="6">
    <location>
        <begin position="20"/>
        <end position="84"/>
    </location>
</feature>
<dbReference type="Gene3D" id="1.10.10.10">
    <property type="entry name" value="Winged helix-like DNA-binding domain superfamily/Winged helix DNA-binding domain"/>
    <property type="match status" value="1"/>
</dbReference>
<keyword evidence="2" id="KW-0805">Transcription regulation</keyword>
<protein>
    <recommendedName>
        <fullName evidence="10">RNA polymerase subunit sigma-24</fullName>
    </recommendedName>
</protein>
<reference evidence="8 9" key="1">
    <citation type="submission" date="2016-05" db="EMBL/GenBank/DDBJ databases">
        <title>Complete genome sequence of Novosphingobium guangzhouense SA925(T).</title>
        <authorList>
            <person name="Sha S."/>
        </authorList>
    </citation>
    <scope>NUCLEOTIDE SEQUENCE [LARGE SCALE GENOMIC DNA]</scope>
    <source>
        <strain evidence="8 9">SA925</strain>
    </source>
</reference>
<dbReference type="InterPro" id="IPR039425">
    <property type="entry name" value="RNA_pol_sigma-70-like"/>
</dbReference>
<dbReference type="Gene3D" id="1.10.1740.10">
    <property type="match status" value="1"/>
</dbReference>
<evidence type="ECO:0000313" key="8">
    <source>
        <dbReference type="EMBL" id="PNU05543.1"/>
    </source>
</evidence>
<evidence type="ECO:0000256" key="2">
    <source>
        <dbReference type="ARBA" id="ARBA00023015"/>
    </source>
</evidence>
<dbReference type="PANTHER" id="PTHR43133">
    <property type="entry name" value="RNA POLYMERASE ECF-TYPE SIGMA FACTO"/>
    <property type="match status" value="1"/>
</dbReference>